<dbReference type="InterPro" id="IPR000524">
    <property type="entry name" value="Tscrpt_reg_HTH_GntR"/>
</dbReference>
<evidence type="ECO:0000256" key="2">
    <source>
        <dbReference type="ARBA" id="ARBA00023125"/>
    </source>
</evidence>
<accession>A0A9E2NVS3</accession>
<sequence length="189" mass="22487">MTNKSYIIRYILLKIILSEYLPNKIIPSENKIAEKFKCTRMHVREVYLKLSENNIIYSKQGSGYFVSENAIDSIYFPHSFLKKTIIKPFLNCFKIYNENSEEIGFIKTNINLNINLESFNQYDLLKLIVNQINFNINEIKNFFENNVIYDNFEYNKFTTIFVKEDNQKIIIETFLKSNINIFINKSLVI</sequence>
<protein>
    <submittedName>
        <fullName evidence="5">Winged helix-turn-helix domain-containing protein</fullName>
    </submittedName>
</protein>
<reference evidence="5" key="1">
    <citation type="journal article" date="2021" name="PeerJ">
        <title>Extensive microbial diversity within the chicken gut microbiome revealed by metagenomics and culture.</title>
        <authorList>
            <person name="Gilroy R."/>
            <person name="Ravi A."/>
            <person name="Getino M."/>
            <person name="Pursley I."/>
            <person name="Horton D.L."/>
            <person name="Alikhan N.F."/>
            <person name="Baker D."/>
            <person name="Gharbi K."/>
            <person name="Hall N."/>
            <person name="Watson M."/>
            <person name="Adriaenssens E.M."/>
            <person name="Foster-Nyarko E."/>
            <person name="Jarju S."/>
            <person name="Secka A."/>
            <person name="Antonio M."/>
            <person name="Oren A."/>
            <person name="Chaudhuri R.R."/>
            <person name="La Ragione R."/>
            <person name="Hildebrand F."/>
            <person name="Pallen M.J."/>
        </authorList>
    </citation>
    <scope>NUCLEOTIDE SEQUENCE</scope>
    <source>
        <strain evidence="5">A5-1222</strain>
    </source>
</reference>
<dbReference type="GO" id="GO:0003677">
    <property type="term" value="F:DNA binding"/>
    <property type="evidence" value="ECO:0007669"/>
    <property type="project" value="UniProtKB-KW"/>
</dbReference>
<comment type="caution">
    <text evidence="5">The sequence shown here is derived from an EMBL/GenBank/DDBJ whole genome shotgun (WGS) entry which is preliminary data.</text>
</comment>
<reference evidence="5" key="2">
    <citation type="submission" date="2021-04" db="EMBL/GenBank/DDBJ databases">
        <authorList>
            <person name="Gilroy R."/>
        </authorList>
    </citation>
    <scope>NUCLEOTIDE SEQUENCE</scope>
    <source>
        <strain evidence="5">A5-1222</strain>
    </source>
</reference>
<evidence type="ECO:0000256" key="1">
    <source>
        <dbReference type="ARBA" id="ARBA00023015"/>
    </source>
</evidence>
<keyword evidence="3" id="KW-0804">Transcription</keyword>
<evidence type="ECO:0000313" key="6">
    <source>
        <dbReference type="Proteomes" id="UP000824247"/>
    </source>
</evidence>
<dbReference type="InterPro" id="IPR036388">
    <property type="entry name" value="WH-like_DNA-bd_sf"/>
</dbReference>
<evidence type="ECO:0000256" key="3">
    <source>
        <dbReference type="ARBA" id="ARBA00023163"/>
    </source>
</evidence>
<dbReference type="AlphaFoldDB" id="A0A9E2NVS3"/>
<dbReference type="GO" id="GO:0003700">
    <property type="term" value="F:DNA-binding transcription factor activity"/>
    <property type="evidence" value="ECO:0007669"/>
    <property type="project" value="InterPro"/>
</dbReference>
<feature type="domain" description="HTH gntR-type" evidence="4">
    <location>
        <begin position="1"/>
        <end position="69"/>
    </location>
</feature>
<dbReference type="SUPFAM" id="SSF46785">
    <property type="entry name" value="Winged helix' DNA-binding domain"/>
    <property type="match status" value="1"/>
</dbReference>
<dbReference type="Gene3D" id="1.10.10.10">
    <property type="entry name" value="Winged helix-like DNA-binding domain superfamily/Winged helix DNA-binding domain"/>
    <property type="match status" value="1"/>
</dbReference>
<keyword evidence="1" id="KW-0805">Transcription regulation</keyword>
<organism evidence="5 6">
    <name type="scientific">Candidatus Ureaplasma intestinipullorum</name>
    <dbReference type="NCBI Taxonomy" id="2838770"/>
    <lineage>
        <taxon>Bacteria</taxon>
        <taxon>Bacillati</taxon>
        <taxon>Mycoplasmatota</taxon>
        <taxon>Mycoplasmoidales</taxon>
        <taxon>Mycoplasmoidaceae</taxon>
        <taxon>Ureaplasma</taxon>
    </lineage>
</organism>
<dbReference type="EMBL" id="JAHLFM010000008">
    <property type="protein sequence ID" value="MBU3830628.1"/>
    <property type="molecule type" value="Genomic_DNA"/>
</dbReference>
<dbReference type="InterPro" id="IPR036390">
    <property type="entry name" value="WH_DNA-bd_sf"/>
</dbReference>
<keyword evidence="2" id="KW-0238">DNA-binding</keyword>
<name>A0A9E2NVS3_9BACT</name>
<evidence type="ECO:0000259" key="4">
    <source>
        <dbReference type="PROSITE" id="PS50949"/>
    </source>
</evidence>
<dbReference type="SMART" id="SM00345">
    <property type="entry name" value="HTH_GNTR"/>
    <property type="match status" value="1"/>
</dbReference>
<dbReference type="CDD" id="cd07377">
    <property type="entry name" value="WHTH_GntR"/>
    <property type="match status" value="1"/>
</dbReference>
<dbReference type="Proteomes" id="UP000824247">
    <property type="component" value="Unassembled WGS sequence"/>
</dbReference>
<evidence type="ECO:0000313" key="5">
    <source>
        <dbReference type="EMBL" id="MBU3830628.1"/>
    </source>
</evidence>
<dbReference type="Pfam" id="PF00392">
    <property type="entry name" value="GntR"/>
    <property type="match status" value="1"/>
</dbReference>
<dbReference type="PROSITE" id="PS50949">
    <property type="entry name" value="HTH_GNTR"/>
    <property type="match status" value="1"/>
</dbReference>
<proteinExistence type="predicted"/>
<gene>
    <name evidence="5" type="ORF">H9897_00485</name>
</gene>